<dbReference type="EMBL" id="CAUJNA010003767">
    <property type="protein sequence ID" value="CAJ1409399.1"/>
    <property type="molecule type" value="Genomic_DNA"/>
</dbReference>
<protein>
    <submittedName>
        <fullName evidence="2">Uncharacterized protein</fullName>
    </submittedName>
</protein>
<feature type="compositionally biased region" description="Basic residues" evidence="1">
    <location>
        <begin position="90"/>
        <end position="101"/>
    </location>
</feature>
<feature type="compositionally biased region" description="Basic and acidic residues" evidence="1">
    <location>
        <begin position="53"/>
        <end position="68"/>
    </location>
</feature>
<gene>
    <name evidence="2" type="ORF">EVOR1521_LOCUS30509</name>
</gene>
<comment type="caution">
    <text evidence="2">The sequence shown here is derived from an EMBL/GenBank/DDBJ whole genome shotgun (WGS) entry which is preliminary data.</text>
</comment>
<proteinExistence type="predicted"/>
<organism evidence="2 3">
    <name type="scientific">Effrenium voratum</name>
    <dbReference type="NCBI Taxonomy" id="2562239"/>
    <lineage>
        <taxon>Eukaryota</taxon>
        <taxon>Sar</taxon>
        <taxon>Alveolata</taxon>
        <taxon>Dinophyceae</taxon>
        <taxon>Suessiales</taxon>
        <taxon>Symbiodiniaceae</taxon>
        <taxon>Effrenium</taxon>
    </lineage>
</organism>
<name>A0AA36NJE9_9DINO</name>
<evidence type="ECO:0000313" key="3">
    <source>
        <dbReference type="Proteomes" id="UP001178507"/>
    </source>
</evidence>
<evidence type="ECO:0000313" key="2">
    <source>
        <dbReference type="EMBL" id="CAJ1409399.1"/>
    </source>
</evidence>
<feature type="non-terminal residue" evidence="2">
    <location>
        <position position="101"/>
    </location>
</feature>
<evidence type="ECO:0000256" key="1">
    <source>
        <dbReference type="SAM" id="MobiDB-lite"/>
    </source>
</evidence>
<accession>A0AA36NJE9</accession>
<dbReference type="AlphaFoldDB" id="A0AA36NJE9"/>
<dbReference type="Proteomes" id="UP001178507">
    <property type="component" value="Unassembled WGS sequence"/>
</dbReference>
<keyword evidence="3" id="KW-1185">Reference proteome</keyword>
<feature type="non-terminal residue" evidence="2">
    <location>
        <position position="1"/>
    </location>
</feature>
<sequence length="101" mass="10398">DRIDRSARPNSADVGPPGVAALGVPVGLRTPAEDAGGTEQPELLHLQPARSPGGREEALAAAELERRPGAQCLGPSLGGSVESISAQLPAHHRGGPRHQHR</sequence>
<reference evidence="2" key="1">
    <citation type="submission" date="2023-08" db="EMBL/GenBank/DDBJ databases">
        <authorList>
            <person name="Chen Y."/>
            <person name="Shah S."/>
            <person name="Dougan E. K."/>
            <person name="Thang M."/>
            <person name="Chan C."/>
        </authorList>
    </citation>
    <scope>NUCLEOTIDE SEQUENCE</scope>
</reference>
<feature type="region of interest" description="Disordered" evidence="1">
    <location>
        <begin position="1"/>
        <end position="101"/>
    </location>
</feature>